<keyword evidence="2" id="KW-1185">Reference proteome</keyword>
<reference evidence="1" key="1">
    <citation type="submission" date="2019-03" db="EMBL/GenBank/DDBJ databases">
        <title>Candidatus Syntrophosphaera thermopropionivorans: a novel player in syntrophic propionate oxidation during anaerobic digestion.</title>
        <authorList>
            <person name="Dyksma S."/>
        </authorList>
    </citation>
    <scope>NUCLEOTIDE SEQUENCE</scope>
    <source>
        <strain evidence="1">W5</strain>
    </source>
</reference>
<gene>
    <name evidence="1" type="ORF">E0946_06770</name>
</gene>
<sequence length="262" mass="30479">MIDTHCHLVPNIDDGSSSFETSLKLLRQMVEDGITHAFLTSHYLPGLYQYDRALYDDRFEELQSLVQKEGINITLYPGFEVLLNPTSLTDIERFNLTLGNSHYVLIESDLNGLPKDFYENIYPLLRNGYRPVLAHAERYVSIMHKPHNAKELMEKDIYLQINAGSLLGKYGEKVRQTAWVLLNNGWVHLLGSDSHANEPNNLFPQAIKLIKERIDEHTVQLLTLDFPQMIINDEQIPLFYVYIQSSHHHHQHHKSFWERIFG</sequence>
<name>A0AC61QHQ5_9BACT</name>
<protein>
    <submittedName>
        <fullName evidence="1">Capsular biosynthesis protein</fullName>
    </submittedName>
</protein>
<evidence type="ECO:0000313" key="1">
    <source>
        <dbReference type="EMBL" id="TDF72491.1"/>
    </source>
</evidence>
<dbReference type="Proteomes" id="UP000294588">
    <property type="component" value="Unassembled WGS sequence"/>
</dbReference>
<evidence type="ECO:0000313" key="2">
    <source>
        <dbReference type="Proteomes" id="UP000294588"/>
    </source>
</evidence>
<accession>A0AC61QHQ5</accession>
<organism evidence="1 2">
    <name type="scientific">Candidatus Syntrophosphaera thermopropionivorans</name>
    <dbReference type="NCBI Taxonomy" id="2593015"/>
    <lineage>
        <taxon>Bacteria</taxon>
        <taxon>Pseudomonadati</taxon>
        <taxon>Candidatus Cloacimonadota</taxon>
        <taxon>Candidatus Cloacimonadia</taxon>
        <taxon>Candidatus Cloacimonadales</taxon>
        <taxon>Candidatus Cloacimonadaceae</taxon>
        <taxon>Candidatus Syntrophosphaera</taxon>
    </lineage>
</organism>
<dbReference type="EMBL" id="SMOG01000032">
    <property type="protein sequence ID" value="TDF72491.1"/>
    <property type="molecule type" value="Genomic_DNA"/>
</dbReference>
<comment type="caution">
    <text evidence="1">The sequence shown here is derived from an EMBL/GenBank/DDBJ whole genome shotgun (WGS) entry which is preliminary data.</text>
</comment>
<proteinExistence type="predicted"/>